<comment type="caution">
    <text evidence="2">The sequence shown here is derived from an EMBL/GenBank/DDBJ whole genome shotgun (WGS) entry which is preliminary data.</text>
</comment>
<dbReference type="InterPro" id="IPR024072">
    <property type="entry name" value="DHFR-like_dom_sf"/>
</dbReference>
<organism evidence="2 3">
    <name type="scientific">Devosia nanyangense</name>
    <dbReference type="NCBI Taxonomy" id="1228055"/>
    <lineage>
        <taxon>Bacteria</taxon>
        <taxon>Pseudomonadati</taxon>
        <taxon>Pseudomonadota</taxon>
        <taxon>Alphaproteobacteria</taxon>
        <taxon>Hyphomicrobiales</taxon>
        <taxon>Devosiaceae</taxon>
        <taxon>Devosia</taxon>
    </lineage>
</organism>
<protein>
    <submittedName>
        <fullName evidence="2">Dihydrofolate reductase family protein</fullName>
    </submittedName>
</protein>
<gene>
    <name evidence="2" type="ORF">HY834_03270</name>
</gene>
<dbReference type="AlphaFoldDB" id="A0A933KYL9"/>
<feature type="domain" description="Bacterial bifunctional deaminase-reductase C-terminal" evidence="1">
    <location>
        <begin position="2"/>
        <end position="178"/>
    </location>
</feature>
<dbReference type="Pfam" id="PF01872">
    <property type="entry name" value="RibD_C"/>
    <property type="match status" value="1"/>
</dbReference>
<evidence type="ECO:0000259" key="1">
    <source>
        <dbReference type="Pfam" id="PF01872"/>
    </source>
</evidence>
<dbReference type="Proteomes" id="UP000782610">
    <property type="component" value="Unassembled WGS sequence"/>
</dbReference>
<evidence type="ECO:0000313" key="2">
    <source>
        <dbReference type="EMBL" id="MBI4920743.1"/>
    </source>
</evidence>
<name>A0A933KYL9_9HYPH</name>
<accession>A0A933KYL9</accession>
<dbReference type="Gene3D" id="3.40.430.10">
    <property type="entry name" value="Dihydrofolate Reductase, subunit A"/>
    <property type="match status" value="1"/>
</dbReference>
<reference evidence="2" key="1">
    <citation type="submission" date="2020-07" db="EMBL/GenBank/DDBJ databases">
        <title>Huge and variable diversity of episymbiotic CPR bacteria and DPANN archaea in groundwater ecosystems.</title>
        <authorList>
            <person name="He C.Y."/>
            <person name="Keren R."/>
            <person name="Whittaker M."/>
            <person name="Farag I.F."/>
            <person name="Doudna J."/>
            <person name="Cate J.H.D."/>
            <person name="Banfield J.F."/>
        </authorList>
    </citation>
    <scope>NUCLEOTIDE SEQUENCE</scope>
    <source>
        <strain evidence="2">NC_groundwater_1586_Pr3_B-0.1um_66_15</strain>
    </source>
</reference>
<dbReference type="EMBL" id="JACRAF010000010">
    <property type="protein sequence ID" value="MBI4920743.1"/>
    <property type="molecule type" value="Genomic_DNA"/>
</dbReference>
<dbReference type="GO" id="GO:0009231">
    <property type="term" value="P:riboflavin biosynthetic process"/>
    <property type="evidence" value="ECO:0007669"/>
    <property type="project" value="InterPro"/>
</dbReference>
<proteinExistence type="predicted"/>
<sequence>MRKLIVSNFLTIDGLYDGPDHDMGALWAHADPSYLKDDSYDFYQMEHLQAADFLLWSHTAFLGNKPYWTEAVPADPKSTTIRRDLAARFGTIDKLVISDRLNAAELGPWTNTRVIPRAVARAEIAALKAGDGGDIVIFQSRLLWRDLMDHRLVDELHLTFFPLIGGEGTPMFDIRPTLPVRLLRAETRPGSGNIFAVYAVENGA</sequence>
<dbReference type="SUPFAM" id="SSF53597">
    <property type="entry name" value="Dihydrofolate reductase-like"/>
    <property type="match status" value="1"/>
</dbReference>
<dbReference type="GO" id="GO:0008703">
    <property type="term" value="F:5-amino-6-(5-phosphoribosylamino)uracil reductase activity"/>
    <property type="evidence" value="ECO:0007669"/>
    <property type="project" value="InterPro"/>
</dbReference>
<dbReference type="InterPro" id="IPR002734">
    <property type="entry name" value="RibDG_C"/>
</dbReference>
<evidence type="ECO:0000313" key="3">
    <source>
        <dbReference type="Proteomes" id="UP000782610"/>
    </source>
</evidence>